<reference evidence="1" key="1">
    <citation type="journal article" date="2021" name="New Phytol.">
        <title>Evolutionary innovations through gain and loss of genes in the ectomycorrhizal Boletales.</title>
        <authorList>
            <person name="Wu G."/>
            <person name="Miyauchi S."/>
            <person name="Morin E."/>
            <person name="Kuo A."/>
            <person name="Drula E."/>
            <person name="Varga T."/>
            <person name="Kohler A."/>
            <person name="Feng B."/>
            <person name="Cao Y."/>
            <person name="Lipzen A."/>
            <person name="Daum C."/>
            <person name="Hundley H."/>
            <person name="Pangilinan J."/>
            <person name="Johnson J."/>
            <person name="Barry K."/>
            <person name="LaButti K."/>
            <person name="Ng V."/>
            <person name="Ahrendt S."/>
            <person name="Min B."/>
            <person name="Choi I.G."/>
            <person name="Park H."/>
            <person name="Plett J.M."/>
            <person name="Magnuson J."/>
            <person name="Spatafora J.W."/>
            <person name="Nagy L.G."/>
            <person name="Henrissat B."/>
            <person name="Grigoriev I.V."/>
            <person name="Yang Z.L."/>
            <person name="Xu J."/>
            <person name="Martin F.M."/>
        </authorList>
    </citation>
    <scope>NUCLEOTIDE SEQUENCE</scope>
    <source>
        <strain evidence="1">KUC20120723A-06</strain>
    </source>
</reference>
<gene>
    <name evidence="1" type="ORF">BV22DRAFT_1051569</name>
</gene>
<evidence type="ECO:0000313" key="2">
    <source>
        <dbReference type="Proteomes" id="UP000790709"/>
    </source>
</evidence>
<evidence type="ECO:0000313" key="1">
    <source>
        <dbReference type="EMBL" id="KAH7918693.1"/>
    </source>
</evidence>
<comment type="caution">
    <text evidence="1">The sequence shown here is derived from an EMBL/GenBank/DDBJ whole genome shotgun (WGS) entry which is preliminary data.</text>
</comment>
<protein>
    <submittedName>
        <fullName evidence="1">Uncharacterized protein</fullName>
    </submittedName>
</protein>
<keyword evidence="2" id="KW-1185">Reference proteome</keyword>
<accession>A0ACB8B0Q2</accession>
<organism evidence="1 2">
    <name type="scientific">Leucogyrophana mollusca</name>
    <dbReference type="NCBI Taxonomy" id="85980"/>
    <lineage>
        <taxon>Eukaryota</taxon>
        <taxon>Fungi</taxon>
        <taxon>Dikarya</taxon>
        <taxon>Basidiomycota</taxon>
        <taxon>Agaricomycotina</taxon>
        <taxon>Agaricomycetes</taxon>
        <taxon>Agaricomycetidae</taxon>
        <taxon>Boletales</taxon>
        <taxon>Boletales incertae sedis</taxon>
        <taxon>Leucogyrophana</taxon>
    </lineage>
</organism>
<name>A0ACB8B0Q2_9AGAM</name>
<proteinExistence type="predicted"/>
<dbReference type="Proteomes" id="UP000790709">
    <property type="component" value="Unassembled WGS sequence"/>
</dbReference>
<dbReference type="EMBL" id="MU266747">
    <property type="protein sequence ID" value="KAH7918693.1"/>
    <property type="molecule type" value="Genomic_DNA"/>
</dbReference>
<sequence length="697" mass="79494">MSLPGVSLPMVPSALTLPHPGTKQLPKMFKGEYSQVKKFLKHYEKLCDQHRVTLQTEKCENLTQYCSTKVADFIEVLPSYTAKDWHQLKANILEFYDADLDSKHYTAKDLVSFVKSSKEKKIKNLSQWKKYTRDFTMIAGWLLANNKVTADEHATYHWKGIPRILRAKIETRLLAREPLWDMSNPFPVADVTAAARNASKGIDSDADSDSSESSDSEYDQRRSHHKASKGKKSTKGRKLKVSFDSSEDESPPKGQNRRTTHKQPTNKSIPQDEVEDLIQQLNKMSSMTNAMDFCIFGLASWIKQLRRWLKPLGFGNVTLSRILQKVYKMGARVKVMVKLQMFRLLALSIHPGSFDNQDVLAMGNLLTKGSIVRNNCGQLAMPNGQPLRRQGDETFLQAYQHETKTSRTHLVMTEPAPERWVMPDDDDDDLEESVYVVPSALDYAQDSQIWTYPVERNEKGMTHARQDCFNAMYPPPLSEIREQQRDERKARERRAEEQGKRSEETQRRAESTTKETGTAPPAPRQQYLLLRPDFNPRDDDAIMEDVTNKQPAESKRERDKPKVQKDAKVPQPGLEPHRNYPRKSEISANVDSKKVLDRLLSTPVQVAVGELLGVSKELSGVLSEAMKPKSALEKSPRIEAHSVWTKTRSLLIRLLMHCDNRPITAIIDTGSQLNIDWLRLIKTGPDQSYTRPIFLPA</sequence>